<reference evidence="1" key="1">
    <citation type="submission" date="2018-05" db="EMBL/GenBank/DDBJ databases">
        <authorList>
            <person name="Lanie J.A."/>
            <person name="Ng W.-L."/>
            <person name="Kazmierczak K.M."/>
            <person name="Andrzejewski T.M."/>
            <person name="Davidsen T.M."/>
            <person name="Wayne K.J."/>
            <person name="Tettelin H."/>
            <person name="Glass J.I."/>
            <person name="Rusch D."/>
            <person name="Podicherti R."/>
            <person name="Tsui H.-C.T."/>
            <person name="Winkler M.E."/>
        </authorList>
    </citation>
    <scope>NUCLEOTIDE SEQUENCE</scope>
</reference>
<evidence type="ECO:0008006" key="2">
    <source>
        <dbReference type="Google" id="ProtNLM"/>
    </source>
</evidence>
<dbReference type="EMBL" id="UINC01005944">
    <property type="protein sequence ID" value="SVA24521.1"/>
    <property type="molecule type" value="Genomic_DNA"/>
</dbReference>
<organism evidence="1">
    <name type="scientific">marine metagenome</name>
    <dbReference type="NCBI Taxonomy" id="408172"/>
    <lineage>
        <taxon>unclassified sequences</taxon>
        <taxon>metagenomes</taxon>
        <taxon>ecological metagenomes</taxon>
    </lineage>
</organism>
<accession>A0A381U9V9</accession>
<proteinExistence type="predicted"/>
<gene>
    <name evidence="1" type="ORF">METZ01_LOCUS77375</name>
</gene>
<sequence>MREKELIKEAVAGEITVGFELEIVVPAAKSFGSKLDDLEPGTVEEVHPNIERIVDKYGLGRMEEQSVIANDDDTDTHFGAEFDIGLIKDENGASARLTATPPNFQKVAKIIKEFLDNGAYTNSSCGFHVHFGLGMLSKTSGMDATWFAIYFLDSGLFEKYKEYNGIPQYDDNEYASLNDLGESVEQFKGSLENLTSKENKLEFAYDQTVNRLAMGVFDKYNVLNPHHQGTLEWRGLRGVFDEMAGQVNNYNLIVDYLKFVYKFAVDLGRVQNKILDYDIGGVTLRDLKRFYFENKQKQKGSISNVAQLFVKNFNPIMPATQFKKANAEFTKHLSFRNDAINTEQYDNKNYLQALSEQMAFSALALQPFVGHQAWGTPESRMITRLRPQGAIGLEVDLYDMTYYNQALVIEPNVWNELVNKFGWGMWNCVFESCQFLFKNPKLYQFKINNLFLDAMYTDCVAVFKTMEEADYAKRSWTEFHGNETEDIHFMAVE</sequence>
<evidence type="ECO:0000313" key="1">
    <source>
        <dbReference type="EMBL" id="SVA24521.1"/>
    </source>
</evidence>
<protein>
    <recommendedName>
        <fullName evidence="2">Amidoligase enzyme</fullName>
    </recommendedName>
</protein>
<dbReference type="AlphaFoldDB" id="A0A381U9V9"/>
<name>A0A381U9V9_9ZZZZ</name>